<feature type="compositionally biased region" description="Low complexity" evidence="1">
    <location>
        <begin position="1151"/>
        <end position="1187"/>
    </location>
</feature>
<gene>
    <name evidence="3" type="primary">LOC109904611</name>
</gene>
<feature type="compositionally biased region" description="Polar residues" evidence="1">
    <location>
        <begin position="995"/>
        <end position="1140"/>
    </location>
</feature>
<dbReference type="CDD" id="cd00096">
    <property type="entry name" value="Ig"/>
    <property type="match status" value="1"/>
</dbReference>
<protein>
    <recommendedName>
        <fullName evidence="2">Ig-like domain-containing protein</fullName>
    </recommendedName>
</protein>
<feature type="domain" description="Ig-like" evidence="2">
    <location>
        <begin position="149"/>
        <end position="235"/>
    </location>
</feature>
<accession>A0A8C7GL71</accession>
<feature type="domain" description="Ig-like" evidence="2">
    <location>
        <begin position="245"/>
        <end position="353"/>
    </location>
</feature>
<reference evidence="3" key="2">
    <citation type="submission" date="2025-09" db="UniProtKB">
        <authorList>
            <consortium name="Ensembl"/>
        </authorList>
    </citation>
    <scope>IDENTIFICATION</scope>
</reference>
<feature type="compositionally biased region" description="Low complexity" evidence="1">
    <location>
        <begin position="1653"/>
        <end position="1678"/>
    </location>
</feature>
<evidence type="ECO:0000313" key="3">
    <source>
        <dbReference type="Ensembl" id="ENSOKIP00005044857.1"/>
    </source>
</evidence>
<dbReference type="SMART" id="SM00408">
    <property type="entry name" value="IGc2"/>
    <property type="match status" value="2"/>
</dbReference>
<dbReference type="InterPro" id="IPR036179">
    <property type="entry name" value="Ig-like_dom_sf"/>
</dbReference>
<feature type="region of interest" description="Disordered" evidence="1">
    <location>
        <begin position="494"/>
        <end position="861"/>
    </location>
</feature>
<feature type="compositionally biased region" description="Low complexity" evidence="1">
    <location>
        <begin position="1218"/>
        <end position="1228"/>
    </location>
</feature>
<dbReference type="Pfam" id="PF07679">
    <property type="entry name" value="I-set"/>
    <property type="match status" value="1"/>
</dbReference>
<dbReference type="InterPro" id="IPR003599">
    <property type="entry name" value="Ig_sub"/>
</dbReference>
<feature type="region of interest" description="Disordered" evidence="1">
    <location>
        <begin position="891"/>
        <end position="1514"/>
    </location>
</feature>
<feature type="region of interest" description="Disordered" evidence="1">
    <location>
        <begin position="1653"/>
        <end position="1732"/>
    </location>
</feature>
<feature type="compositionally biased region" description="Acidic residues" evidence="1">
    <location>
        <begin position="1341"/>
        <end position="1359"/>
    </location>
</feature>
<dbReference type="Ensembl" id="ENSOKIT00005047235.1">
    <property type="protein sequence ID" value="ENSOKIP00005044857.1"/>
    <property type="gene ID" value="ENSOKIG00005018869.1"/>
</dbReference>
<feature type="compositionally biased region" description="Basic and acidic residues" evidence="1">
    <location>
        <begin position="1258"/>
        <end position="1276"/>
    </location>
</feature>
<feature type="compositionally biased region" description="Polar residues" evidence="1">
    <location>
        <begin position="956"/>
        <end position="973"/>
    </location>
</feature>
<feature type="region of interest" description="Disordered" evidence="1">
    <location>
        <begin position="432"/>
        <end position="452"/>
    </location>
</feature>
<evidence type="ECO:0000256" key="1">
    <source>
        <dbReference type="SAM" id="MobiDB-lite"/>
    </source>
</evidence>
<reference evidence="3" key="1">
    <citation type="submission" date="2025-08" db="UniProtKB">
        <authorList>
            <consortium name="Ensembl"/>
        </authorList>
    </citation>
    <scope>IDENTIFICATION</scope>
</reference>
<keyword evidence="4" id="KW-1185">Reference proteome</keyword>
<feature type="region of interest" description="Disordered" evidence="1">
    <location>
        <begin position="1749"/>
        <end position="1795"/>
    </location>
</feature>
<dbReference type="PROSITE" id="PS50835">
    <property type="entry name" value="IG_LIKE"/>
    <property type="match status" value="3"/>
</dbReference>
<dbReference type="SMART" id="SM00409">
    <property type="entry name" value="IG"/>
    <property type="match status" value="2"/>
</dbReference>
<dbReference type="InterPro" id="IPR013098">
    <property type="entry name" value="Ig_I-set"/>
</dbReference>
<dbReference type="InterPro" id="IPR013783">
    <property type="entry name" value="Ig-like_fold"/>
</dbReference>
<dbReference type="SUPFAM" id="SSF48726">
    <property type="entry name" value="Immunoglobulin"/>
    <property type="match status" value="3"/>
</dbReference>
<feature type="compositionally biased region" description="Polar residues" evidence="1">
    <location>
        <begin position="767"/>
        <end position="783"/>
    </location>
</feature>
<proteinExistence type="predicted"/>
<evidence type="ECO:0000313" key="4">
    <source>
        <dbReference type="Proteomes" id="UP000694557"/>
    </source>
</evidence>
<feature type="compositionally biased region" description="Polar residues" evidence="1">
    <location>
        <begin position="891"/>
        <end position="905"/>
    </location>
</feature>
<feature type="compositionally biased region" description="Basic residues" evidence="1">
    <location>
        <begin position="976"/>
        <end position="991"/>
    </location>
</feature>
<sequence>MSDQQGNAVDLKCNITHSSQTPDITPPQLSSSFTPLSLSLSLSLVCGVDGHSYERLWRLMAYYSETPARLQREIMLSKAPTLAYRYRQRAEREGYYHTGVRASVQAHPAWLLQPHVSLQFNRAQSSTHRVKLTLSTLVSAPPDPPSQHPWVLIQTNHTQTAFIGATDSQIHLPCPVLSSTEDLSSGDLRLQWVFPDGLTVSFPYHSSDGRVRVSGQGLILQRVDHSDAGLYYCVARAGGNVDVLPLRLVVVESSNAPPGEELGAAVTGLVGDPVSLPCEASGSPKVEVNWVLPDGEVVGSRNKGRRRGEAGMTVLANSTLSLPFPGQRDAGLYRCVAVNQHGADSHSTRLILTPRPTDTSSSMRYPMRPQSVVGLSNRVPAPLGVKEVEEGVSGNDKEEEENILHTRAGNTRRRGLRPKPPLTRRPPIRSHMVRVEGGGPPQRGRRPLRRGFPVEQKRNRLEGRRRFNLAKHKIDPQKWAELLAKIRERTAPKITDSLYVSPPTRARTTTSAPPTRAKTTTSTPTEAKETTSTPTEAKTTTSTPSEAKTTTSTPTEAKTTTSTPTEAKTTTSTPTEAKTTTSTPTEAKTTTSTPTEAKTTTSNPTEAKTTTSNPTEAKTTTSTPTEAKTTTSNPTEAKTTTSTPTEAKTTTSTPTEAKTTTSTPTEAKTTTSTPTEAKTTTSTPTEAKTTTSNPTEAKTTTPTPTEAKTTTSNPTEAKTTTSNPTEAKTTTSTPTEAKTTTSNPTEAKTTTSTPTEAKTTTSNPTEAKTTTSNPTEAKTTTSNPTEAKTTAAAPTEAKTTRMQTTRIKPGSTQPKTTQPKTTLPNTTLPKSTPEVTVGGKSPQRTVLESEADTTEGFSTDVPSLQEEGLNTVHTSLIPDLLTKDRVAPETTNTADKTNNFPQTPQSNTDTDTGTGTETESSAKSTKPTSSINDISTEVVLNPVRTTGERGRYGTTNSGQLTFSNSVPSQSRIPWNSRRRPGQRRRNNRPRGRPTAPQNSPGPTSPRQNTPGPTSPRQNTPGSTSPRQNTPGPTSPRQNTPGSTSSRQNTPGSTSSRQNTPGPTSPRQNSPGPTSFRQNTPGPTSSRQNTPGSTSSRQNTPGSTSSRQNTPGPTSSRQNTPGPTSPRQNTPGPTSSRQNSPRAALADPRGLPAAATTTTRTTTTTTTRTTAPSSTRITAPSSTSVSPPAFFPASPPQTHTDRVTHSAYTASRLPDRSQTTSTHTEICTHTRTHTGKHTPTVTTTSTHTDKHTPTTTSTHTDKHTPTVTHSDTDKQSYDETEGQVWATPKEQVPSVFNQHNPEDIKTTPLRSGTTPGRTTPTGTEKEPSEIEPSEIKPLYPAADEEPNEEEPPATDEEPSEIEPPATDEEHREVEPPATDEEHREIEPPATDEEHSEMEPPATDEEHSEMEPPATDEEHSEMEPPATDEEHSEMEPPATDEEHSEMEPPATDEEHSEMEPPATDEEHSEMEPVYLAPDKPEERQPDSEINSSLSSTTQLLSPNTPDTVAPTVSATTSSTVITSIRRTNTITIPTTTIPTTTFPTNTTTIPTTTTTIPTTTTTIHTTTTTIPTTTTTIPTTTTTIPTTTTTIPTTTTTIPTTTTTIPTTTTTIPTTTTTIPTTTTTIPTTTTTIPTTTTTIPTTTTTIPTATTTIPTTTTTIPTTTTTIPRITSTTPTTTTVWRNPGLNAIPDSHGSRYRPPPYPNDPQHRITRPDPVRTPPPIKHAPSLPHRANPKLLLPDILETPSSAVLTTRAPSSPPKIFPPTTDPQAGVNTGSTPPRSPPLSPHRSVTAQRPPQTPVLRVRPLITPPHVRSMSVPAESDALLPCEAIGQPPPTITWIKVSTGTPHTLLSILHTIHATVTHIHTIRTLSFIHLTQCTHYCHTIR</sequence>
<dbReference type="InterPro" id="IPR007110">
    <property type="entry name" value="Ig-like_dom"/>
</dbReference>
<feature type="compositionally biased region" description="Low complexity" evidence="1">
    <location>
        <begin position="784"/>
        <end position="797"/>
    </location>
</feature>
<feature type="compositionally biased region" description="Low complexity" evidence="1">
    <location>
        <begin position="501"/>
        <end position="766"/>
    </location>
</feature>
<dbReference type="Gene3D" id="2.60.40.10">
    <property type="entry name" value="Immunoglobulins"/>
    <property type="match status" value="3"/>
</dbReference>
<dbReference type="InterPro" id="IPR003598">
    <property type="entry name" value="Ig_sub2"/>
</dbReference>
<dbReference type="Proteomes" id="UP000694557">
    <property type="component" value="Unassembled WGS sequence"/>
</dbReference>
<feature type="compositionally biased region" description="Low complexity" evidence="1">
    <location>
        <begin position="1236"/>
        <end position="1245"/>
    </location>
</feature>
<feature type="compositionally biased region" description="Pro residues" evidence="1">
    <location>
        <begin position="1755"/>
        <end position="1765"/>
    </location>
</feature>
<evidence type="ECO:0000259" key="2">
    <source>
        <dbReference type="PROSITE" id="PS50835"/>
    </source>
</evidence>
<dbReference type="GeneTree" id="ENSGT00940000159942"/>
<feature type="compositionally biased region" description="Acidic residues" evidence="1">
    <location>
        <begin position="1388"/>
        <end position="1466"/>
    </location>
</feature>
<feature type="compositionally biased region" description="Low complexity" evidence="1">
    <location>
        <begin position="1305"/>
        <end position="1321"/>
    </location>
</feature>
<name>A0A8C7GL71_ONCKI</name>
<feature type="compositionally biased region" description="Basic and acidic residues" evidence="1">
    <location>
        <begin position="1705"/>
        <end position="1714"/>
    </location>
</feature>
<organism evidence="3 4">
    <name type="scientific">Oncorhynchus kisutch</name>
    <name type="common">Coho salmon</name>
    <name type="synonym">Salmo kisutch</name>
    <dbReference type="NCBI Taxonomy" id="8019"/>
    <lineage>
        <taxon>Eukaryota</taxon>
        <taxon>Metazoa</taxon>
        <taxon>Chordata</taxon>
        <taxon>Craniata</taxon>
        <taxon>Vertebrata</taxon>
        <taxon>Euteleostomi</taxon>
        <taxon>Actinopterygii</taxon>
        <taxon>Neopterygii</taxon>
        <taxon>Teleostei</taxon>
        <taxon>Protacanthopterygii</taxon>
        <taxon>Salmoniformes</taxon>
        <taxon>Salmonidae</taxon>
        <taxon>Salmoninae</taxon>
        <taxon>Oncorhynchus</taxon>
    </lineage>
</organism>
<feature type="compositionally biased region" description="Basic and acidic residues" evidence="1">
    <location>
        <begin position="1366"/>
        <end position="1385"/>
    </location>
</feature>
<feature type="compositionally biased region" description="Low complexity" evidence="1">
    <location>
        <begin position="808"/>
        <end position="833"/>
    </location>
</feature>
<feature type="compositionally biased region" description="Low complexity" evidence="1">
    <location>
        <begin position="1488"/>
        <end position="1503"/>
    </location>
</feature>
<feature type="compositionally biased region" description="Low complexity" evidence="1">
    <location>
        <begin position="906"/>
        <end position="930"/>
    </location>
</feature>
<feature type="domain" description="Ig-like" evidence="2">
    <location>
        <begin position="1804"/>
        <end position="1885"/>
    </location>
</feature>